<dbReference type="AlphaFoldDB" id="A0A517NIK2"/>
<dbReference type="OrthoDB" id="467414at2"/>
<protein>
    <submittedName>
        <fullName evidence="2">N-ATPase, AtpR subunit</fullName>
    </submittedName>
</protein>
<keyword evidence="1" id="KW-1133">Transmembrane helix</keyword>
<dbReference type="RefSeq" id="WP_145174337.1">
    <property type="nucleotide sequence ID" value="NZ_CP036525.1"/>
</dbReference>
<dbReference type="KEGG" id="rlc:K227x_53890"/>
<reference evidence="2 3" key="1">
    <citation type="submission" date="2019-02" db="EMBL/GenBank/DDBJ databases">
        <title>Deep-cultivation of Planctomycetes and their phenomic and genomic characterization uncovers novel biology.</title>
        <authorList>
            <person name="Wiegand S."/>
            <person name="Jogler M."/>
            <person name="Boedeker C."/>
            <person name="Pinto D."/>
            <person name="Vollmers J."/>
            <person name="Rivas-Marin E."/>
            <person name="Kohn T."/>
            <person name="Peeters S.H."/>
            <person name="Heuer A."/>
            <person name="Rast P."/>
            <person name="Oberbeckmann S."/>
            <person name="Bunk B."/>
            <person name="Jeske O."/>
            <person name="Meyerdierks A."/>
            <person name="Storesund J.E."/>
            <person name="Kallscheuer N."/>
            <person name="Luecker S."/>
            <person name="Lage O.M."/>
            <person name="Pohl T."/>
            <person name="Merkel B.J."/>
            <person name="Hornburger P."/>
            <person name="Mueller R.-W."/>
            <person name="Bruemmer F."/>
            <person name="Labrenz M."/>
            <person name="Spormann A.M."/>
            <person name="Op den Camp H."/>
            <person name="Overmann J."/>
            <person name="Amann R."/>
            <person name="Jetten M.S.M."/>
            <person name="Mascher T."/>
            <person name="Medema M.H."/>
            <person name="Devos D.P."/>
            <person name="Kaster A.-K."/>
            <person name="Ovreas L."/>
            <person name="Rohde M."/>
            <person name="Galperin M.Y."/>
            <person name="Jogler C."/>
        </authorList>
    </citation>
    <scope>NUCLEOTIDE SEQUENCE [LARGE SCALE GENOMIC DNA]</scope>
    <source>
        <strain evidence="2 3">K22_7</strain>
    </source>
</reference>
<keyword evidence="1" id="KW-0472">Membrane</keyword>
<dbReference type="NCBIfam" id="TIGR03165">
    <property type="entry name" value="F1F0_chp_2"/>
    <property type="match status" value="1"/>
</dbReference>
<gene>
    <name evidence="2" type="ORF">K227x_53890</name>
</gene>
<keyword evidence="3" id="KW-1185">Reference proteome</keyword>
<dbReference type="Proteomes" id="UP000318538">
    <property type="component" value="Chromosome"/>
</dbReference>
<dbReference type="Pfam" id="PF12966">
    <property type="entry name" value="AtpR"/>
    <property type="match status" value="1"/>
</dbReference>
<dbReference type="InterPro" id="IPR017581">
    <property type="entry name" value="AtpR-like"/>
</dbReference>
<evidence type="ECO:0000313" key="3">
    <source>
        <dbReference type="Proteomes" id="UP000318538"/>
    </source>
</evidence>
<evidence type="ECO:0000313" key="2">
    <source>
        <dbReference type="EMBL" id="QDT06965.1"/>
    </source>
</evidence>
<proteinExistence type="predicted"/>
<feature type="transmembrane region" description="Helical" evidence="1">
    <location>
        <begin position="41"/>
        <end position="59"/>
    </location>
</feature>
<accession>A0A517NIK2</accession>
<sequence length="107" mass="11634">MNEITNTAVPLVAGLILGAIFFGGLWWTIRGGLTSDHPASWFLVSHFARMAVTLAGFYFVADGQWQRVLVCLAGFLIARVIVTRLTRIEESSGPRLGKESDHASESG</sequence>
<feature type="transmembrane region" description="Helical" evidence="1">
    <location>
        <begin position="12"/>
        <end position="29"/>
    </location>
</feature>
<dbReference type="EMBL" id="CP036525">
    <property type="protein sequence ID" value="QDT06965.1"/>
    <property type="molecule type" value="Genomic_DNA"/>
</dbReference>
<organism evidence="2 3">
    <name type="scientific">Rubripirellula lacrimiformis</name>
    <dbReference type="NCBI Taxonomy" id="1930273"/>
    <lineage>
        <taxon>Bacteria</taxon>
        <taxon>Pseudomonadati</taxon>
        <taxon>Planctomycetota</taxon>
        <taxon>Planctomycetia</taxon>
        <taxon>Pirellulales</taxon>
        <taxon>Pirellulaceae</taxon>
        <taxon>Rubripirellula</taxon>
    </lineage>
</organism>
<keyword evidence="1" id="KW-0812">Transmembrane</keyword>
<name>A0A517NIK2_9BACT</name>
<evidence type="ECO:0000256" key="1">
    <source>
        <dbReference type="SAM" id="Phobius"/>
    </source>
</evidence>